<evidence type="ECO:0000313" key="2">
    <source>
        <dbReference type="Proteomes" id="UP000248057"/>
    </source>
</evidence>
<dbReference type="RefSeq" id="WP_146218590.1">
    <property type="nucleotide sequence ID" value="NZ_QJKD01000004.1"/>
</dbReference>
<dbReference type="GeneID" id="86065195"/>
<dbReference type="PANTHER" id="PTHR43223">
    <property type="entry name" value="ALKYL/ARYL-SULFATASE"/>
    <property type="match status" value="1"/>
</dbReference>
<proteinExistence type="predicted"/>
<dbReference type="InterPro" id="IPR052195">
    <property type="entry name" value="Bact_Alkyl/Aryl-Sulfatase"/>
</dbReference>
<keyword evidence="2" id="KW-1185">Reference proteome</keyword>
<name>A0A2V3Y6X2_9FIRM</name>
<gene>
    <name evidence="1" type="ORF">DFR60_104160</name>
</gene>
<evidence type="ECO:0000313" key="1">
    <source>
        <dbReference type="EMBL" id="PXX54335.1"/>
    </source>
</evidence>
<accession>A0A2V3Y6X2</accession>
<organism evidence="1 2">
    <name type="scientific">Hungatella effluvii</name>
    <dbReference type="NCBI Taxonomy" id="1096246"/>
    <lineage>
        <taxon>Bacteria</taxon>
        <taxon>Bacillati</taxon>
        <taxon>Bacillota</taxon>
        <taxon>Clostridia</taxon>
        <taxon>Lachnospirales</taxon>
        <taxon>Lachnospiraceae</taxon>
        <taxon>Hungatella</taxon>
    </lineage>
</organism>
<dbReference type="AlphaFoldDB" id="A0A2V3Y6X2"/>
<dbReference type="SUPFAM" id="SSF56281">
    <property type="entry name" value="Metallo-hydrolase/oxidoreductase"/>
    <property type="match status" value="1"/>
</dbReference>
<comment type="caution">
    <text evidence="1">The sequence shown here is derived from an EMBL/GenBank/DDBJ whole genome shotgun (WGS) entry which is preliminary data.</text>
</comment>
<dbReference type="EMBL" id="QJKD01000004">
    <property type="protein sequence ID" value="PXX54335.1"/>
    <property type="molecule type" value="Genomic_DNA"/>
</dbReference>
<dbReference type="InterPro" id="IPR036866">
    <property type="entry name" value="RibonucZ/Hydroxyglut_hydro"/>
</dbReference>
<sequence>MTIWIEGESRNCLIAAEVATHTLHNILTPRGAEVRDTRKWWKTLDKLLLRYGESMSCICATHHWSVVEKHSKGRCRTFLEQQRDTYKFLHDQTAPNFNIVLPKKELRSDFRTGGKA</sequence>
<dbReference type="Proteomes" id="UP000248057">
    <property type="component" value="Unassembled WGS sequence"/>
</dbReference>
<protein>
    <submittedName>
        <fullName evidence="1">Uncharacterized protein</fullName>
    </submittedName>
</protein>
<dbReference type="Gene3D" id="3.60.15.30">
    <property type="entry name" value="Metallo-beta-lactamase domain"/>
    <property type="match status" value="1"/>
</dbReference>
<reference evidence="1 2" key="1">
    <citation type="submission" date="2018-05" db="EMBL/GenBank/DDBJ databases">
        <title>Genomic Encyclopedia of Type Strains, Phase IV (KMG-IV): sequencing the most valuable type-strain genomes for metagenomic binning, comparative biology and taxonomic classification.</title>
        <authorList>
            <person name="Goeker M."/>
        </authorList>
    </citation>
    <scope>NUCLEOTIDE SEQUENCE [LARGE SCALE GENOMIC DNA]</scope>
    <source>
        <strain evidence="1 2">DSM 24995</strain>
    </source>
</reference>